<keyword evidence="9" id="KW-1185">Reference proteome</keyword>
<dbReference type="NCBIfam" id="TIGR02937">
    <property type="entry name" value="sigma70-ECF"/>
    <property type="match status" value="1"/>
</dbReference>
<dbReference type="OrthoDB" id="679904at2"/>
<dbReference type="InterPro" id="IPR036388">
    <property type="entry name" value="WH-like_DNA-bd_sf"/>
</dbReference>
<accession>A0A1H6TUP6</accession>
<feature type="domain" description="RNA polymerase sigma-70 region 2" evidence="6">
    <location>
        <begin position="26"/>
        <end position="92"/>
    </location>
</feature>
<dbReference type="EMBL" id="FNZH01000001">
    <property type="protein sequence ID" value="SEI80967.1"/>
    <property type="molecule type" value="Genomic_DNA"/>
</dbReference>
<dbReference type="GO" id="GO:0006352">
    <property type="term" value="P:DNA-templated transcription initiation"/>
    <property type="evidence" value="ECO:0007669"/>
    <property type="project" value="InterPro"/>
</dbReference>
<dbReference type="NCBIfam" id="TIGR02985">
    <property type="entry name" value="Sig70_bacteroi1"/>
    <property type="match status" value="1"/>
</dbReference>
<dbReference type="InterPro" id="IPR014327">
    <property type="entry name" value="RNA_pol_sigma70_bacteroid"/>
</dbReference>
<dbReference type="Pfam" id="PF08281">
    <property type="entry name" value="Sigma70_r4_2"/>
    <property type="match status" value="1"/>
</dbReference>
<dbReference type="InterPro" id="IPR013325">
    <property type="entry name" value="RNA_pol_sigma_r2"/>
</dbReference>
<evidence type="ECO:0000313" key="9">
    <source>
        <dbReference type="Proteomes" id="UP000199403"/>
    </source>
</evidence>
<evidence type="ECO:0000256" key="3">
    <source>
        <dbReference type="ARBA" id="ARBA00023082"/>
    </source>
</evidence>
<dbReference type="InterPro" id="IPR013249">
    <property type="entry name" value="RNA_pol_sigma70_r4_t2"/>
</dbReference>
<keyword evidence="2" id="KW-0805">Transcription regulation</keyword>
<dbReference type="SUPFAM" id="SSF88946">
    <property type="entry name" value="Sigma2 domain of RNA polymerase sigma factors"/>
    <property type="match status" value="1"/>
</dbReference>
<dbReference type="PANTHER" id="PTHR43133">
    <property type="entry name" value="RNA POLYMERASE ECF-TYPE SIGMA FACTO"/>
    <property type="match status" value="1"/>
</dbReference>
<organism evidence="8 9">
    <name type="scientific">Cyclobacterium xiamenense</name>
    <dbReference type="NCBI Taxonomy" id="1297121"/>
    <lineage>
        <taxon>Bacteria</taxon>
        <taxon>Pseudomonadati</taxon>
        <taxon>Bacteroidota</taxon>
        <taxon>Cytophagia</taxon>
        <taxon>Cytophagales</taxon>
        <taxon>Cyclobacteriaceae</taxon>
        <taxon>Cyclobacterium</taxon>
    </lineage>
</organism>
<dbReference type="GO" id="GO:0003677">
    <property type="term" value="F:DNA binding"/>
    <property type="evidence" value="ECO:0007669"/>
    <property type="project" value="InterPro"/>
</dbReference>
<dbReference type="RefSeq" id="WP_092168685.1">
    <property type="nucleotide sequence ID" value="NZ_FNZH01000001.1"/>
</dbReference>
<evidence type="ECO:0000256" key="5">
    <source>
        <dbReference type="SAM" id="Phobius"/>
    </source>
</evidence>
<keyword evidence="3" id="KW-0731">Sigma factor</keyword>
<dbReference type="Proteomes" id="UP000199403">
    <property type="component" value="Unassembled WGS sequence"/>
</dbReference>
<dbReference type="InterPro" id="IPR013324">
    <property type="entry name" value="RNA_pol_sigma_r3/r4-like"/>
</dbReference>
<dbReference type="InterPro" id="IPR039425">
    <property type="entry name" value="RNA_pol_sigma-70-like"/>
</dbReference>
<reference evidence="9" key="1">
    <citation type="submission" date="2016-10" db="EMBL/GenBank/DDBJ databases">
        <authorList>
            <person name="Varghese N."/>
            <person name="Submissions S."/>
        </authorList>
    </citation>
    <scope>NUCLEOTIDE SEQUENCE [LARGE SCALE GENOMIC DNA]</scope>
    <source>
        <strain evidence="9">IBRC-M 10761</strain>
    </source>
</reference>
<sequence>MTQTNITDKALCAALCRNDLKAFDTIYERYWRRLYLYAFKIFEDQLVCEDLVQEVFVDLWERGRHKKIEHLEGYLFRAVKFQVLNVIRDLKKTSDLEAVFAHLPEQLGADHLLEFEEVDRIVRQSVGALPNKCKEVFQLSREADLPNSEIARQMNISVRTVEAHLYKALKSIKKNLGQIYFCLSSFIIVSFSFLF</sequence>
<keyword evidence="5" id="KW-1133">Transmembrane helix</keyword>
<dbReference type="InterPro" id="IPR014284">
    <property type="entry name" value="RNA_pol_sigma-70_dom"/>
</dbReference>
<feature type="transmembrane region" description="Helical" evidence="5">
    <location>
        <begin position="176"/>
        <end position="194"/>
    </location>
</feature>
<dbReference type="STRING" id="1416801.SAMN05192553_101377"/>
<protein>
    <submittedName>
        <fullName evidence="8">RNA polymerase sigma-70 factor, ECF subfamily</fullName>
    </submittedName>
</protein>
<keyword evidence="4" id="KW-0804">Transcription</keyword>
<proteinExistence type="inferred from homology"/>
<evidence type="ECO:0000313" key="8">
    <source>
        <dbReference type="EMBL" id="SEI80967.1"/>
    </source>
</evidence>
<evidence type="ECO:0000259" key="7">
    <source>
        <dbReference type="Pfam" id="PF08281"/>
    </source>
</evidence>
<dbReference type="SUPFAM" id="SSF88659">
    <property type="entry name" value="Sigma3 and sigma4 domains of RNA polymerase sigma factors"/>
    <property type="match status" value="1"/>
</dbReference>
<keyword evidence="5" id="KW-0472">Membrane</keyword>
<dbReference type="GO" id="GO:0016987">
    <property type="term" value="F:sigma factor activity"/>
    <property type="evidence" value="ECO:0007669"/>
    <property type="project" value="UniProtKB-KW"/>
</dbReference>
<evidence type="ECO:0000256" key="2">
    <source>
        <dbReference type="ARBA" id="ARBA00023015"/>
    </source>
</evidence>
<dbReference type="PANTHER" id="PTHR43133:SF46">
    <property type="entry name" value="RNA POLYMERASE SIGMA-70 FACTOR ECF SUBFAMILY"/>
    <property type="match status" value="1"/>
</dbReference>
<dbReference type="Pfam" id="PF04542">
    <property type="entry name" value="Sigma70_r2"/>
    <property type="match status" value="1"/>
</dbReference>
<evidence type="ECO:0000259" key="6">
    <source>
        <dbReference type="Pfam" id="PF04542"/>
    </source>
</evidence>
<keyword evidence="5" id="KW-0812">Transmembrane</keyword>
<evidence type="ECO:0000256" key="1">
    <source>
        <dbReference type="ARBA" id="ARBA00010641"/>
    </source>
</evidence>
<comment type="similarity">
    <text evidence="1">Belongs to the sigma-70 factor family. ECF subfamily.</text>
</comment>
<evidence type="ECO:0000256" key="4">
    <source>
        <dbReference type="ARBA" id="ARBA00023163"/>
    </source>
</evidence>
<dbReference type="Gene3D" id="1.10.10.10">
    <property type="entry name" value="Winged helix-like DNA-binding domain superfamily/Winged helix DNA-binding domain"/>
    <property type="match status" value="1"/>
</dbReference>
<dbReference type="Gene3D" id="1.10.1740.10">
    <property type="match status" value="1"/>
</dbReference>
<dbReference type="AlphaFoldDB" id="A0A1H6TUP6"/>
<name>A0A1H6TUP6_9BACT</name>
<dbReference type="InterPro" id="IPR007627">
    <property type="entry name" value="RNA_pol_sigma70_r2"/>
</dbReference>
<gene>
    <name evidence="8" type="ORF">SAMN05192553_101377</name>
</gene>
<feature type="domain" description="RNA polymerase sigma factor 70 region 4 type 2" evidence="7">
    <location>
        <begin position="121"/>
        <end position="171"/>
    </location>
</feature>